<evidence type="ECO:0000256" key="3">
    <source>
        <dbReference type="ARBA" id="ARBA00023163"/>
    </source>
</evidence>
<dbReference type="AlphaFoldDB" id="A0A401YGI0"/>
<keyword evidence="1" id="KW-0805">Transcription regulation</keyword>
<organism evidence="6 7">
    <name type="scientific">Embleya hyalina</name>
    <dbReference type="NCBI Taxonomy" id="516124"/>
    <lineage>
        <taxon>Bacteria</taxon>
        <taxon>Bacillati</taxon>
        <taxon>Actinomycetota</taxon>
        <taxon>Actinomycetes</taxon>
        <taxon>Kitasatosporales</taxon>
        <taxon>Streptomycetaceae</taxon>
        <taxon>Embleya</taxon>
    </lineage>
</organism>
<sequence>MQPTHYTDAMRRKSFQEMHCSVAQFLEVGGEWWTMLIVRDAFFGVSRFDDFHDRLGISRNVLTQRLEHLIEHGILERAAYQDKPVRYDYRLTDKGRALWPVLNAMRQWGDEWAAPDGPPVIVTHTPCGHPTTAIHICSACREPLTPETLKATPGPGARDGLLTNLPPKATPTA</sequence>
<name>A0A401YGI0_9ACTN</name>
<dbReference type="PANTHER" id="PTHR33204">
    <property type="entry name" value="TRANSCRIPTIONAL REGULATOR, MARR FAMILY"/>
    <property type="match status" value="1"/>
</dbReference>
<dbReference type="InterPro" id="IPR002577">
    <property type="entry name" value="HTH_HxlR"/>
</dbReference>
<gene>
    <name evidence="6" type="ORF">EHYA_01313</name>
</gene>
<dbReference type="InterPro" id="IPR036388">
    <property type="entry name" value="WH-like_DNA-bd_sf"/>
</dbReference>
<evidence type="ECO:0000256" key="2">
    <source>
        <dbReference type="ARBA" id="ARBA00023125"/>
    </source>
</evidence>
<dbReference type="PROSITE" id="PS51118">
    <property type="entry name" value="HTH_HXLR"/>
    <property type="match status" value="1"/>
</dbReference>
<feature type="region of interest" description="Disordered" evidence="4">
    <location>
        <begin position="149"/>
        <end position="173"/>
    </location>
</feature>
<dbReference type="Pfam" id="PF01638">
    <property type="entry name" value="HxlR"/>
    <property type="match status" value="1"/>
</dbReference>
<evidence type="ECO:0000256" key="1">
    <source>
        <dbReference type="ARBA" id="ARBA00023015"/>
    </source>
</evidence>
<protein>
    <submittedName>
        <fullName evidence="6">HxlR family transcriptional regulator</fullName>
    </submittedName>
</protein>
<dbReference type="EMBL" id="BIFH01000014">
    <property type="protein sequence ID" value="GCD93668.1"/>
    <property type="molecule type" value="Genomic_DNA"/>
</dbReference>
<dbReference type="Proteomes" id="UP000286931">
    <property type="component" value="Unassembled WGS sequence"/>
</dbReference>
<dbReference type="Gene3D" id="1.10.10.10">
    <property type="entry name" value="Winged helix-like DNA-binding domain superfamily/Winged helix DNA-binding domain"/>
    <property type="match status" value="1"/>
</dbReference>
<evidence type="ECO:0000256" key="4">
    <source>
        <dbReference type="SAM" id="MobiDB-lite"/>
    </source>
</evidence>
<keyword evidence="7" id="KW-1185">Reference proteome</keyword>
<evidence type="ECO:0000313" key="6">
    <source>
        <dbReference type="EMBL" id="GCD93668.1"/>
    </source>
</evidence>
<evidence type="ECO:0000313" key="7">
    <source>
        <dbReference type="Proteomes" id="UP000286931"/>
    </source>
</evidence>
<dbReference type="GO" id="GO:0003677">
    <property type="term" value="F:DNA binding"/>
    <property type="evidence" value="ECO:0007669"/>
    <property type="project" value="UniProtKB-KW"/>
</dbReference>
<dbReference type="PANTHER" id="PTHR33204:SF18">
    <property type="entry name" value="TRANSCRIPTIONAL REGULATORY PROTEIN"/>
    <property type="match status" value="1"/>
</dbReference>
<dbReference type="SUPFAM" id="SSF46785">
    <property type="entry name" value="Winged helix' DNA-binding domain"/>
    <property type="match status" value="1"/>
</dbReference>
<proteinExistence type="predicted"/>
<reference evidence="6 7" key="1">
    <citation type="submission" date="2018-12" db="EMBL/GenBank/DDBJ databases">
        <title>Draft genome sequence of Embleya hyalina NBRC 13850T.</title>
        <authorList>
            <person name="Komaki H."/>
            <person name="Hosoyama A."/>
            <person name="Kimura A."/>
            <person name="Ichikawa N."/>
            <person name="Tamura T."/>
        </authorList>
    </citation>
    <scope>NUCLEOTIDE SEQUENCE [LARGE SCALE GENOMIC DNA]</scope>
    <source>
        <strain evidence="6 7">NBRC 13850</strain>
    </source>
</reference>
<accession>A0A401YGI0</accession>
<comment type="caution">
    <text evidence="6">The sequence shown here is derived from an EMBL/GenBank/DDBJ whole genome shotgun (WGS) entry which is preliminary data.</text>
</comment>
<evidence type="ECO:0000259" key="5">
    <source>
        <dbReference type="PROSITE" id="PS51118"/>
    </source>
</evidence>
<keyword evidence="3" id="KW-0804">Transcription</keyword>
<feature type="domain" description="HTH hxlR-type" evidence="5">
    <location>
        <begin position="20"/>
        <end position="117"/>
    </location>
</feature>
<dbReference type="InterPro" id="IPR036390">
    <property type="entry name" value="WH_DNA-bd_sf"/>
</dbReference>
<keyword evidence="2" id="KW-0238">DNA-binding</keyword>